<proteinExistence type="predicted"/>
<evidence type="ECO:0000256" key="2">
    <source>
        <dbReference type="ARBA" id="ARBA00022692"/>
    </source>
</evidence>
<keyword evidence="2 5" id="KW-0812">Transmembrane</keyword>
<protein>
    <submittedName>
        <fullName evidence="6">RTA-like protein</fullName>
    </submittedName>
</protein>
<gene>
    <name evidence="6" type="ORF">B0J13DRAFT_566645</name>
</gene>
<dbReference type="PANTHER" id="PTHR31465:SF27">
    <property type="entry name" value="DOMAIN PROTEIN, PUTATIVE (AFU_ORTHOLOGUE AFUA_3G01030)-RELATED"/>
    <property type="match status" value="1"/>
</dbReference>
<comment type="subcellular location">
    <subcellularLocation>
        <location evidence="1">Membrane</location>
        <topology evidence="1">Multi-pass membrane protein</topology>
    </subcellularLocation>
</comment>
<dbReference type="Pfam" id="PF04479">
    <property type="entry name" value="RTA1"/>
    <property type="match status" value="1"/>
</dbReference>
<comment type="caution">
    <text evidence="6">The sequence shown here is derived from an EMBL/GenBank/DDBJ whole genome shotgun (WGS) entry which is preliminary data.</text>
</comment>
<dbReference type="AlphaFoldDB" id="A0A9P9IL82"/>
<feature type="transmembrane region" description="Helical" evidence="5">
    <location>
        <begin position="74"/>
        <end position="94"/>
    </location>
</feature>
<organism evidence="6 7">
    <name type="scientific">Dactylonectria estremocensis</name>
    <dbReference type="NCBI Taxonomy" id="1079267"/>
    <lineage>
        <taxon>Eukaryota</taxon>
        <taxon>Fungi</taxon>
        <taxon>Dikarya</taxon>
        <taxon>Ascomycota</taxon>
        <taxon>Pezizomycotina</taxon>
        <taxon>Sordariomycetes</taxon>
        <taxon>Hypocreomycetidae</taxon>
        <taxon>Hypocreales</taxon>
        <taxon>Nectriaceae</taxon>
        <taxon>Dactylonectria</taxon>
    </lineage>
</organism>
<feature type="transmembrane region" description="Helical" evidence="5">
    <location>
        <begin position="149"/>
        <end position="167"/>
    </location>
</feature>
<dbReference type="EMBL" id="JAGMUU010000025">
    <property type="protein sequence ID" value="KAH7123439.1"/>
    <property type="molecule type" value="Genomic_DNA"/>
</dbReference>
<evidence type="ECO:0000256" key="5">
    <source>
        <dbReference type="SAM" id="Phobius"/>
    </source>
</evidence>
<sequence length="243" mass="26802">MLTASWRTVQFIGYACRAAAQTRTTELALYVLQQTAILLAPVAFDSAIHLTLIRVIRNTNGEGHLFISRSWWRAILVLGDAICLVVQAVAAGLIVTKGNAKPGQVIGIVGLALQMTICGGFLSTTVLFHKSMLRDPRTSHAPESLKWQRDLWVLYGVSCLVMARTIVRLTEFALGTDSYIPSHEWSLYAFDSAPMLCVMIAFSIWFPTTAKRPQSWVSLASGTRGLTRIPSADVLEEASLRRH</sequence>
<keyword evidence="4 5" id="KW-0472">Membrane</keyword>
<reference evidence="6" key="1">
    <citation type="journal article" date="2021" name="Nat. Commun.">
        <title>Genetic determinants of endophytism in the Arabidopsis root mycobiome.</title>
        <authorList>
            <person name="Mesny F."/>
            <person name="Miyauchi S."/>
            <person name="Thiergart T."/>
            <person name="Pickel B."/>
            <person name="Atanasova L."/>
            <person name="Karlsson M."/>
            <person name="Huettel B."/>
            <person name="Barry K.W."/>
            <person name="Haridas S."/>
            <person name="Chen C."/>
            <person name="Bauer D."/>
            <person name="Andreopoulos W."/>
            <person name="Pangilinan J."/>
            <person name="LaButti K."/>
            <person name="Riley R."/>
            <person name="Lipzen A."/>
            <person name="Clum A."/>
            <person name="Drula E."/>
            <person name="Henrissat B."/>
            <person name="Kohler A."/>
            <person name="Grigoriev I.V."/>
            <person name="Martin F.M."/>
            <person name="Hacquard S."/>
        </authorList>
    </citation>
    <scope>NUCLEOTIDE SEQUENCE</scope>
    <source>
        <strain evidence="6">MPI-CAGE-AT-0021</strain>
    </source>
</reference>
<feature type="transmembrane region" description="Helical" evidence="5">
    <location>
        <begin position="31"/>
        <end position="53"/>
    </location>
</feature>
<keyword evidence="7" id="KW-1185">Reference proteome</keyword>
<dbReference type="Proteomes" id="UP000717696">
    <property type="component" value="Unassembled WGS sequence"/>
</dbReference>
<feature type="transmembrane region" description="Helical" evidence="5">
    <location>
        <begin position="187"/>
        <end position="206"/>
    </location>
</feature>
<evidence type="ECO:0000256" key="3">
    <source>
        <dbReference type="ARBA" id="ARBA00022989"/>
    </source>
</evidence>
<dbReference type="GO" id="GO:0016020">
    <property type="term" value="C:membrane"/>
    <property type="evidence" value="ECO:0007669"/>
    <property type="project" value="UniProtKB-SubCell"/>
</dbReference>
<dbReference type="OrthoDB" id="3358017at2759"/>
<keyword evidence="3 5" id="KW-1133">Transmembrane helix</keyword>
<accession>A0A9P9IL82</accession>
<evidence type="ECO:0000256" key="1">
    <source>
        <dbReference type="ARBA" id="ARBA00004141"/>
    </source>
</evidence>
<dbReference type="InterPro" id="IPR007568">
    <property type="entry name" value="RTA1"/>
</dbReference>
<evidence type="ECO:0000313" key="6">
    <source>
        <dbReference type="EMBL" id="KAH7123439.1"/>
    </source>
</evidence>
<feature type="transmembrane region" description="Helical" evidence="5">
    <location>
        <begin position="106"/>
        <end position="128"/>
    </location>
</feature>
<evidence type="ECO:0000313" key="7">
    <source>
        <dbReference type="Proteomes" id="UP000717696"/>
    </source>
</evidence>
<name>A0A9P9IL82_9HYPO</name>
<evidence type="ECO:0000256" key="4">
    <source>
        <dbReference type="ARBA" id="ARBA00023136"/>
    </source>
</evidence>
<dbReference type="PANTHER" id="PTHR31465">
    <property type="entry name" value="PROTEIN RTA1-RELATED"/>
    <property type="match status" value="1"/>
</dbReference>